<dbReference type="PATRIC" id="fig|43658.6.peg.5354"/>
<sequence>MAKHGTKTKKQALLNQVDARSKSKRPKQKKRLSPQQQRALQQQQLQQQAQLAAAQQEEAKPNKTRWIITAVVLLLMIVFPKPKLITYEKLGLVAQSVYWPGLPGVDPVLFDSNLHIRPALERNTLYLCQDERDPDSCQKYQIIEQQGFISALMKLIFD</sequence>
<dbReference type="AlphaFoldDB" id="A0A0L0EUB3"/>
<name>A0A0L0EUB3_9GAMM</name>
<evidence type="ECO:0000256" key="1">
    <source>
        <dbReference type="SAM" id="MobiDB-lite"/>
    </source>
</evidence>
<accession>A0A0L0EUB3</accession>
<reference evidence="3" key="1">
    <citation type="submission" date="2015-07" db="EMBL/GenBank/DDBJ databases">
        <title>Draft genome sequence of a Pseudoalteromonas rubra strain, OCN096, isolated from Kaneohe Bay, Oahu, Hawaii.</title>
        <authorList>
            <person name="Beurmann S."/>
            <person name="Ushijima B."/>
            <person name="Belcaid M."/>
            <person name="Callahan S.M."/>
            <person name="Aeby G.S."/>
        </authorList>
    </citation>
    <scope>NUCLEOTIDE SEQUENCE [LARGE SCALE GENOMIC DNA]</scope>
    <source>
        <strain evidence="3">OCN096</strain>
    </source>
</reference>
<feature type="compositionally biased region" description="Basic residues" evidence="1">
    <location>
        <begin position="22"/>
        <end position="32"/>
    </location>
</feature>
<dbReference type="OrthoDB" id="6289717at2"/>
<proteinExistence type="predicted"/>
<feature type="region of interest" description="Disordered" evidence="1">
    <location>
        <begin position="1"/>
        <end position="40"/>
    </location>
</feature>
<protein>
    <submittedName>
        <fullName evidence="2">Uncharacterized protein</fullName>
    </submittedName>
</protein>
<comment type="caution">
    <text evidence="2">The sequence shown here is derived from an EMBL/GenBank/DDBJ whole genome shotgun (WGS) entry which is preliminary data.</text>
</comment>
<evidence type="ECO:0000313" key="3">
    <source>
        <dbReference type="Proteomes" id="UP000036850"/>
    </source>
</evidence>
<dbReference type="Proteomes" id="UP000036850">
    <property type="component" value="Unassembled WGS sequence"/>
</dbReference>
<dbReference type="EMBL" id="LFZX01000041">
    <property type="protein sequence ID" value="KNC67975.1"/>
    <property type="molecule type" value="Genomic_DNA"/>
</dbReference>
<feature type="compositionally biased region" description="Basic residues" evidence="1">
    <location>
        <begin position="1"/>
        <end position="10"/>
    </location>
</feature>
<evidence type="ECO:0000313" key="2">
    <source>
        <dbReference type="EMBL" id="KNC67975.1"/>
    </source>
</evidence>
<gene>
    <name evidence="2" type="ORF">AC626_07495</name>
</gene>
<organism evidence="2 3">
    <name type="scientific">Pseudoalteromonas rubra</name>
    <dbReference type="NCBI Taxonomy" id="43658"/>
    <lineage>
        <taxon>Bacteria</taxon>
        <taxon>Pseudomonadati</taxon>
        <taxon>Pseudomonadota</taxon>
        <taxon>Gammaproteobacteria</taxon>
        <taxon>Alteromonadales</taxon>
        <taxon>Pseudoalteromonadaceae</taxon>
        <taxon>Pseudoalteromonas</taxon>
    </lineage>
</organism>